<comment type="catalytic activity">
    <reaction evidence="7">
        <text>L-cysteinyl-[prolipoprotein] + a 1,2-diacyl-sn-glycero-3-phospho-(1'-sn-glycerol) = an S-1,2-diacyl-sn-glyceryl-L-cysteinyl-[prolipoprotein] + sn-glycerol 1-phosphate + H(+)</text>
        <dbReference type="Rhea" id="RHEA:56712"/>
        <dbReference type="Rhea" id="RHEA-COMP:14679"/>
        <dbReference type="Rhea" id="RHEA-COMP:14680"/>
        <dbReference type="ChEBI" id="CHEBI:15378"/>
        <dbReference type="ChEBI" id="CHEBI:29950"/>
        <dbReference type="ChEBI" id="CHEBI:57685"/>
        <dbReference type="ChEBI" id="CHEBI:64716"/>
        <dbReference type="ChEBI" id="CHEBI:140658"/>
        <dbReference type="EC" id="2.5.1.145"/>
    </reaction>
</comment>
<dbReference type="GO" id="GO:0008961">
    <property type="term" value="F:phosphatidylglycerol-prolipoprotein diacylglyceryl transferase activity"/>
    <property type="evidence" value="ECO:0007669"/>
    <property type="project" value="UniProtKB-UniRule"/>
</dbReference>
<keyword evidence="8" id="KW-0449">Lipoprotein</keyword>
<reference evidence="8" key="1">
    <citation type="journal article" date="2020" name="mSystems">
        <title>Genome- and Community-Level Interaction Insights into Carbon Utilization and Element Cycling Functions of Hydrothermarchaeota in Hydrothermal Sediment.</title>
        <authorList>
            <person name="Zhou Z."/>
            <person name="Liu Y."/>
            <person name="Xu W."/>
            <person name="Pan J."/>
            <person name="Luo Z.H."/>
            <person name="Li M."/>
        </authorList>
    </citation>
    <scope>NUCLEOTIDE SEQUENCE [LARGE SCALE GENOMIC DNA]</scope>
    <source>
        <strain evidence="8">SpSt-289</strain>
    </source>
</reference>
<dbReference type="EC" id="2.5.1.145" evidence="7"/>
<dbReference type="PANTHER" id="PTHR30589">
    <property type="entry name" value="PROLIPOPROTEIN DIACYLGLYCERYL TRANSFERASE"/>
    <property type="match status" value="1"/>
</dbReference>
<protein>
    <recommendedName>
        <fullName evidence="7">Phosphatidylglycerol--prolipoprotein diacylglyceryl transferase</fullName>
        <ecNumber evidence="7">2.5.1.145</ecNumber>
    </recommendedName>
</protein>
<evidence type="ECO:0000256" key="3">
    <source>
        <dbReference type="ARBA" id="ARBA00022679"/>
    </source>
</evidence>
<evidence type="ECO:0000256" key="2">
    <source>
        <dbReference type="ARBA" id="ARBA00022475"/>
    </source>
</evidence>
<proteinExistence type="inferred from homology"/>
<feature type="transmembrane region" description="Helical" evidence="7">
    <location>
        <begin position="368"/>
        <end position="386"/>
    </location>
</feature>
<evidence type="ECO:0000256" key="6">
    <source>
        <dbReference type="ARBA" id="ARBA00023136"/>
    </source>
</evidence>
<dbReference type="HAMAP" id="MF_01147">
    <property type="entry name" value="Lgt"/>
    <property type="match status" value="1"/>
</dbReference>
<dbReference type="PROSITE" id="PS01311">
    <property type="entry name" value="LGT"/>
    <property type="match status" value="1"/>
</dbReference>
<dbReference type="Pfam" id="PF01790">
    <property type="entry name" value="LGT"/>
    <property type="match status" value="1"/>
</dbReference>
<keyword evidence="5 7" id="KW-1133">Transmembrane helix</keyword>
<evidence type="ECO:0000256" key="7">
    <source>
        <dbReference type="HAMAP-Rule" id="MF_01147"/>
    </source>
</evidence>
<comment type="similarity">
    <text evidence="1 7">Belongs to the Lgt family.</text>
</comment>
<feature type="transmembrane region" description="Helical" evidence="7">
    <location>
        <begin position="253"/>
        <end position="271"/>
    </location>
</feature>
<dbReference type="UniPathway" id="UPA00664"/>
<feature type="transmembrane region" description="Helical" evidence="7">
    <location>
        <begin position="338"/>
        <end position="356"/>
    </location>
</feature>
<dbReference type="EMBL" id="DSMG01000191">
    <property type="protein sequence ID" value="HDX33381.1"/>
    <property type="molecule type" value="Genomic_DNA"/>
</dbReference>
<dbReference type="PANTHER" id="PTHR30589:SF0">
    <property type="entry name" value="PHOSPHATIDYLGLYCEROL--PROLIPOPROTEIN DIACYLGLYCERYL TRANSFERASE"/>
    <property type="match status" value="1"/>
</dbReference>
<feature type="transmembrane region" description="Helical" evidence="7">
    <location>
        <begin position="398"/>
        <end position="416"/>
    </location>
</feature>
<keyword evidence="3 7" id="KW-0808">Transferase</keyword>
<feature type="transmembrane region" description="Helical" evidence="7">
    <location>
        <begin position="177"/>
        <end position="199"/>
    </location>
</feature>
<keyword evidence="2 7" id="KW-1003">Cell membrane</keyword>
<keyword evidence="6 7" id="KW-0472">Membrane</keyword>
<gene>
    <name evidence="7 8" type="primary">lgt</name>
    <name evidence="8" type="ORF">ENQ20_18140</name>
</gene>
<evidence type="ECO:0000256" key="5">
    <source>
        <dbReference type="ARBA" id="ARBA00022989"/>
    </source>
</evidence>
<feature type="transmembrane region" description="Helical" evidence="7">
    <location>
        <begin position="146"/>
        <end position="165"/>
    </location>
</feature>
<accession>A0A7C1JK04</accession>
<comment type="subcellular location">
    <subcellularLocation>
        <location evidence="7">Cell membrane</location>
        <topology evidence="7">Multi-pass membrane protein</topology>
    </subcellularLocation>
</comment>
<feature type="binding site" evidence="7">
    <location>
        <position position="272"/>
    </location>
    <ligand>
        <name>a 1,2-diacyl-sn-glycero-3-phospho-(1'-sn-glycerol)</name>
        <dbReference type="ChEBI" id="CHEBI:64716"/>
    </ligand>
</feature>
<dbReference type="NCBIfam" id="TIGR00544">
    <property type="entry name" value="lgt"/>
    <property type="match status" value="1"/>
</dbReference>
<sequence>MIRPSLAQSCASVARSRARAAVRSARISDTKISSMEPPASSIITDDGECSCIAEGGIESISTKERRAGARVQALSVLAAKVNANRKAFAFLSMRTILGTLERQFNPLCFLGAACKSAQQAPEAEEQETEKSTFMNPVIFQWGPFSLHWYGVFIVGGAVLAAWISGRTAARAGLDADHIWNMLAWALIVGIIGARLYHVFSSPANGVGFSYYMQNPQDIFNFWNGGFRGLGIYGGLIGGILGISIYAWMKKLDLVMWLDFIAPNVLLAQAIGRLGNWVNQELYGPPTNLPWAFHINPEFPCQDPANRPATVQPCGTGHLQPFDQQSLDWYANNGFHPTFFYEALWNLFAFALLTFLFRRYGERFRKGDGILLYFIAYPLGRFWVEMFRPDAWVMGTLPTAQWIALISITISVIGLIVRHWGWDWRTDRAGSMAYMQGPVESGAREAAAA</sequence>
<feature type="transmembrane region" description="Helical" evidence="7">
    <location>
        <begin position="229"/>
        <end position="248"/>
    </location>
</feature>
<organism evidence="8">
    <name type="scientific">Caldilinea aerophila</name>
    <dbReference type="NCBI Taxonomy" id="133453"/>
    <lineage>
        <taxon>Bacteria</taxon>
        <taxon>Bacillati</taxon>
        <taxon>Chloroflexota</taxon>
        <taxon>Caldilineae</taxon>
        <taxon>Caldilineales</taxon>
        <taxon>Caldilineaceae</taxon>
        <taxon>Caldilinea</taxon>
    </lineage>
</organism>
<comment type="function">
    <text evidence="7">Catalyzes the transfer of the diacylglyceryl group from phosphatidylglycerol to the sulfhydryl group of the N-terminal cysteine of a prolipoprotein, the first step in the formation of mature lipoproteins.</text>
</comment>
<dbReference type="AlphaFoldDB" id="A0A7C1JK04"/>
<dbReference type="GO" id="GO:0005886">
    <property type="term" value="C:plasma membrane"/>
    <property type="evidence" value="ECO:0007669"/>
    <property type="project" value="UniProtKB-SubCell"/>
</dbReference>
<name>A0A7C1JK04_9CHLR</name>
<comment type="pathway">
    <text evidence="7">Protein modification; lipoprotein biosynthesis (diacylglyceryl transfer).</text>
</comment>
<dbReference type="InterPro" id="IPR001640">
    <property type="entry name" value="Lgt"/>
</dbReference>
<evidence type="ECO:0000256" key="4">
    <source>
        <dbReference type="ARBA" id="ARBA00022692"/>
    </source>
</evidence>
<evidence type="ECO:0000256" key="1">
    <source>
        <dbReference type="ARBA" id="ARBA00007150"/>
    </source>
</evidence>
<keyword evidence="4 7" id="KW-0812">Transmembrane</keyword>
<dbReference type="GO" id="GO:0042158">
    <property type="term" value="P:lipoprotein biosynthetic process"/>
    <property type="evidence" value="ECO:0007669"/>
    <property type="project" value="UniProtKB-UniRule"/>
</dbReference>
<evidence type="ECO:0000313" key="8">
    <source>
        <dbReference type="EMBL" id="HDX33381.1"/>
    </source>
</evidence>
<comment type="caution">
    <text evidence="8">The sequence shown here is derived from an EMBL/GenBank/DDBJ whole genome shotgun (WGS) entry which is preliminary data.</text>
</comment>